<organism evidence="3 4">
    <name type="scientific">Aspergillus viridinutans</name>
    <dbReference type="NCBI Taxonomy" id="75553"/>
    <lineage>
        <taxon>Eukaryota</taxon>
        <taxon>Fungi</taxon>
        <taxon>Dikarya</taxon>
        <taxon>Ascomycota</taxon>
        <taxon>Pezizomycotina</taxon>
        <taxon>Eurotiomycetes</taxon>
        <taxon>Eurotiomycetidae</taxon>
        <taxon>Eurotiales</taxon>
        <taxon>Aspergillaceae</taxon>
        <taxon>Aspergillus</taxon>
        <taxon>Aspergillus subgen. Fumigati</taxon>
    </lineage>
</organism>
<dbReference type="OrthoDB" id="4459037at2759"/>
<accession>A0A9P3BV34</accession>
<feature type="region of interest" description="Disordered" evidence="1">
    <location>
        <begin position="86"/>
        <end position="109"/>
    </location>
</feature>
<feature type="chain" id="PRO_5040303324" evidence="2">
    <location>
        <begin position="28"/>
        <end position="156"/>
    </location>
</feature>
<dbReference type="RefSeq" id="XP_043125980.1">
    <property type="nucleotide sequence ID" value="XM_043270045.1"/>
</dbReference>
<feature type="region of interest" description="Disordered" evidence="1">
    <location>
        <begin position="26"/>
        <end position="56"/>
    </location>
</feature>
<evidence type="ECO:0000256" key="1">
    <source>
        <dbReference type="SAM" id="MobiDB-lite"/>
    </source>
</evidence>
<evidence type="ECO:0000313" key="3">
    <source>
        <dbReference type="EMBL" id="GIK02794.1"/>
    </source>
</evidence>
<proteinExistence type="predicted"/>
<sequence>MSQSTRSSMLLNFLLLTILALSSLGSTRPVSKSGSGLSRSDLHSRSANPRVVPSSDEYRDEIMKNLFDSLGLNALDKLDDWKSKMEDSGAIDDSNSASNTITADHNASIVDEAKNNSDDKQTEDPSDPVGFVDDVLSTIVDKFHEAFLTQDEVTLV</sequence>
<name>A0A9P3BV34_ASPVI</name>
<evidence type="ECO:0000256" key="2">
    <source>
        <dbReference type="SAM" id="SignalP"/>
    </source>
</evidence>
<dbReference type="Proteomes" id="UP000710440">
    <property type="component" value="Unassembled WGS sequence"/>
</dbReference>
<reference evidence="3 4" key="1">
    <citation type="submission" date="2021-02" db="EMBL/GenBank/DDBJ databases">
        <title>Pan-genome distribution and transcriptional activeness of fungal secondary metabolism genes in Aspergillus section Fumigati.</title>
        <authorList>
            <person name="Takahashi H."/>
            <person name="Umemura M."/>
            <person name="Ninomiya A."/>
            <person name="Kusuya Y."/>
            <person name="Urayama S."/>
            <person name="Shimizu M."/>
            <person name="Watanabe A."/>
            <person name="Kamei K."/>
            <person name="Yaguchi T."/>
            <person name="Hagiwara D."/>
        </authorList>
    </citation>
    <scope>NUCLEOTIDE SEQUENCE [LARGE SCALE GENOMIC DNA]</scope>
    <source>
        <strain evidence="3 4">IFM 47045</strain>
    </source>
</reference>
<dbReference type="GeneID" id="66934837"/>
<evidence type="ECO:0000313" key="4">
    <source>
        <dbReference type="Proteomes" id="UP000710440"/>
    </source>
</evidence>
<keyword evidence="4" id="KW-1185">Reference proteome</keyword>
<gene>
    <name evidence="3" type="ORF">Aspvir_006855</name>
</gene>
<feature type="compositionally biased region" description="Polar residues" evidence="1">
    <location>
        <begin position="93"/>
        <end position="105"/>
    </location>
</feature>
<dbReference type="EMBL" id="BOPL01000004">
    <property type="protein sequence ID" value="GIK02794.1"/>
    <property type="molecule type" value="Genomic_DNA"/>
</dbReference>
<comment type="caution">
    <text evidence="3">The sequence shown here is derived from an EMBL/GenBank/DDBJ whole genome shotgun (WGS) entry which is preliminary data.</text>
</comment>
<dbReference type="AlphaFoldDB" id="A0A9P3BV34"/>
<feature type="compositionally biased region" description="Polar residues" evidence="1">
    <location>
        <begin position="28"/>
        <end position="38"/>
    </location>
</feature>
<feature type="signal peptide" evidence="2">
    <location>
        <begin position="1"/>
        <end position="27"/>
    </location>
</feature>
<keyword evidence="2" id="KW-0732">Signal</keyword>
<protein>
    <submittedName>
        <fullName evidence="3">Uncharacterized protein</fullName>
    </submittedName>
</protein>